<dbReference type="EMBL" id="AP035888">
    <property type="protein sequence ID" value="BFP67899.1"/>
    <property type="molecule type" value="Genomic_DNA"/>
</dbReference>
<organism evidence="1">
    <name type="scientific">Tenacibaculum sp. Pbs-1</name>
    <dbReference type="NCBI Taxonomy" id="3238748"/>
    <lineage>
        <taxon>Bacteria</taxon>
        <taxon>Pseudomonadati</taxon>
        <taxon>Bacteroidota</taxon>
        <taxon>Flavobacteriia</taxon>
        <taxon>Flavobacteriales</taxon>
        <taxon>Flavobacteriaceae</taxon>
        <taxon>Tenacibaculum</taxon>
    </lineage>
</organism>
<gene>
    <name evidence="1" type="ORF">Pbs1_12420</name>
</gene>
<name>A0AB33KSY0_9FLAO</name>
<proteinExistence type="predicted"/>
<sequence length="93" mass="10541">MACLCYNKFVGLKFTIMNKHIKVFSGSQIFVNRLSQLLNEIEVPYLVKDNKEAGRVAGFGTLGNSIDVFIYESDLEKAQDTIDSFKEEIAEEK</sequence>
<reference evidence="1" key="1">
    <citation type="submission" date="2024-08" db="EMBL/GenBank/DDBJ databases">
        <title>Whole genome sequence of Tenacibaculum sp. strain pbs-1 associated with black-spot shell disease in Akoya pearl oysters.</title>
        <authorList>
            <person name="Sakatoku A."/>
            <person name="Suzuki T."/>
            <person name="Hatano K."/>
            <person name="Seki M."/>
            <person name="Tanaka D."/>
            <person name="Nakamura S."/>
            <person name="Suzuki N."/>
            <person name="Isshiki T."/>
        </authorList>
    </citation>
    <scope>NUCLEOTIDE SEQUENCE</scope>
    <source>
        <strain evidence="1">Pbs-1</strain>
    </source>
</reference>
<protein>
    <recommendedName>
        <fullName evidence="2">DUF2007 domain-containing protein</fullName>
    </recommendedName>
</protein>
<accession>A0AB33KSY0</accession>
<evidence type="ECO:0008006" key="2">
    <source>
        <dbReference type="Google" id="ProtNLM"/>
    </source>
</evidence>
<dbReference type="AlphaFoldDB" id="A0AB33KSY0"/>
<evidence type="ECO:0000313" key="1">
    <source>
        <dbReference type="EMBL" id="BFP67899.1"/>
    </source>
</evidence>